<keyword evidence="3" id="KW-1185">Reference proteome</keyword>
<dbReference type="Proteomes" id="UP001447188">
    <property type="component" value="Unassembled WGS sequence"/>
</dbReference>
<accession>A0ABR3GXP0</accession>
<comment type="caution">
    <text evidence="2">The sequence shown here is derived from an EMBL/GenBank/DDBJ whole genome shotgun (WGS) entry which is preliminary data.</text>
</comment>
<keyword evidence="1" id="KW-1133">Transmembrane helix</keyword>
<dbReference type="EMBL" id="JBBBZM010000002">
    <property type="protein sequence ID" value="KAL0640638.1"/>
    <property type="molecule type" value="Genomic_DNA"/>
</dbReference>
<proteinExistence type="predicted"/>
<reference evidence="2 3" key="1">
    <citation type="submission" date="2024-02" db="EMBL/GenBank/DDBJ databases">
        <title>Discinaceae phylogenomics.</title>
        <authorList>
            <person name="Dirks A.C."/>
            <person name="James T.Y."/>
        </authorList>
    </citation>
    <scope>NUCLEOTIDE SEQUENCE [LARGE SCALE GENOMIC DNA]</scope>
    <source>
        <strain evidence="2 3">ACD0624</strain>
    </source>
</reference>
<evidence type="ECO:0000256" key="1">
    <source>
        <dbReference type="SAM" id="Phobius"/>
    </source>
</evidence>
<evidence type="ECO:0000313" key="3">
    <source>
        <dbReference type="Proteomes" id="UP001447188"/>
    </source>
</evidence>
<keyword evidence="1" id="KW-0812">Transmembrane</keyword>
<feature type="transmembrane region" description="Helical" evidence="1">
    <location>
        <begin position="61"/>
        <end position="87"/>
    </location>
</feature>
<sequence>MDTSSRRWQIMASVMDSKWFIRAWFFIGNPLVILWHCYYVSAAVHPLRHTKRATDYTMSQFEFGVICSLGGILIFVNGFVMYLYLLLPLWRSWKEERFLRLDPIRIPQGLRTSVFAVTMTLVCAMALLLSFVQFVSPFLTSELHWKSTYHHVCDGMDIRVYLDTVESRPAEEIKFENTVTGERYTMLMDPNPWISRNDIPWVSNHDGTEVNSYGYPNFESGYSFSIIPATGDFKRLDSTFVPKWKYIRYSLGFSLDELVFRVFGANETLINIGTLSFGEKFTAPALMLYGNLGPFSKSCVFDPTAEMYSTNKTSLGVVRTPVLRTAQFKICDLLQVCVDRELGDMAPVPVGFLMIQRAKRGIRCCRAKRRVPGVEGRGRD</sequence>
<keyword evidence="1" id="KW-0472">Membrane</keyword>
<feature type="transmembrane region" description="Helical" evidence="1">
    <location>
        <begin position="108"/>
        <end position="132"/>
    </location>
</feature>
<gene>
    <name evidence="2" type="ORF">Q9L58_000307</name>
</gene>
<feature type="transmembrane region" description="Helical" evidence="1">
    <location>
        <begin position="21"/>
        <end position="41"/>
    </location>
</feature>
<evidence type="ECO:0000313" key="2">
    <source>
        <dbReference type="EMBL" id="KAL0640638.1"/>
    </source>
</evidence>
<protein>
    <submittedName>
        <fullName evidence="2">Uncharacterized protein</fullName>
    </submittedName>
</protein>
<name>A0ABR3GXP0_9PEZI</name>
<organism evidence="2 3">
    <name type="scientific">Discina gigas</name>
    <dbReference type="NCBI Taxonomy" id="1032678"/>
    <lineage>
        <taxon>Eukaryota</taxon>
        <taxon>Fungi</taxon>
        <taxon>Dikarya</taxon>
        <taxon>Ascomycota</taxon>
        <taxon>Pezizomycotina</taxon>
        <taxon>Pezizomycetes</taxon>
        <taxon>Pezizales</taxon>
        <taxon>Discinaceae</taxon>
        <taxon>Discina</taxon>
    </lineage>
</organism>